<feature type="region of interest" description="Disordered" evidence="1">
    <location>
        <begin position="1"/>
        <end position="21"/>
    </location>
</feature>
<feature type="compositionally biased region" description="Polar residues" evidence="1">
    <location>
        <begin position="755"/>
        <end position="770"/>
    </location>
</feature>
<dbReference type="OrthoDB" id="10406038at2759"/>
<feature type="compositionally biased region" description="Basic and acidic residues" evidence="1">
    <location>
        <begin position="536"/>
        <end position="559"/>
    </location>
</feature>
<feature type="compositionally biased region" description="Basic and acidic residues" evidence="1">
    <location>
        <begin position="70"/>
        <end position="82"/>
    </location>
</feature>
<accession>A0A976M9H6</accession>
<feature type="region of interest" description="Disordered" evidence="1">
    <location>
        <begin position="95"/>
        <end position="122"/>
    </location>
</feature>
<organism evidence="2 3">
    <name type="scientific">Theileria orientalis</name>
    <dbReference type="NCBI Taxonomy" id="68886"/>
    <lineage>
        <taxon>Eukaryota</taxon>
        <taxon>Sar</taxon>
        <taxon>Alveolata</taxon>
        <taxon>Apicomplexa</taxon>
        <taxon>Aconoidasida</taxon>
        <taxon>Piroplasmida</taxon>
        <taxon>Theileriidae</taxon>
        <taxon>Theileria</taxon>
    </lineage>
</organism>
<evidence type="ECO:0000313" key="2">
    <source>
        <dbReference type="EMBL" id="UKJ90185.2"/>
    </source>
</evidence>
<reference evidence="2" key="1">
    <citation type="submission" date="2022-07" db="EMBL/GenBank/DDBJ databases">
        <title>Evaluation of T. orientalis genome assembly methods using nanopore sequencing and analysis of variation between genomes.</title>
        <authorList>
            <person name="Yam J."/>
            <person name="Micallef M.L."/>
            <person name="Liu M."/>
            <person name="Djordjevic S.P."/>
            <person name="Bogema D.R."/>
            <person name="Jenkins C."/>
        </authorList>
    </citation>
    <scope>NUCLEOTIDE SEQUENCE</scope>
    <source>
        <strain evidence="2">Fish Creek</strain>
    </source>
</reference>
<gene>
    <name evidence="2" type="ORF">MACJ_001116</name>
</gene>
<feature type="compositionally biased region" description="Polar residues" evidence="1">
    <location>
        <begin position="918"/>
        <end position="930"/>
    </location>
</feature>
<dbReference type="EMBL" id="CP056068">
    <property type="protein sequence ID" value="UKJ90185.2"/>
    <property type="molecule type" value="Genomic_DNA"/>
</dbReference>
<feature type="compositionally biased region" description="Polar residues" evidence="1">
    <location>
        <begin position="961"/>
        <end position="970"/>
    </location>
</feature>
<protein>
    <submittedName>
        <fullName evidence="2">Uncharacterized protein</fullName>
    </submittedName>
</protein>
<feature type="compositionally biased region" description="Polar residues" evidence="1">
    <location>
        <begin position="256"/>
        <end position="272"/>
    </location>
</feature>
<evidence type="ECO:0000313" key="3">
    <source>
        <dbReference type="Proteomes" id="UP000244803"/>
    </source>
</evidence>
<dbReference type="Proteomes" id="UP000244803">
    <property type="component" value="Chromosome 2"/>
</dbReference>
<feature type="compositionally biased region" description="Polar residues" evidence="1">
    <location>
        <begin position="780"/>
        <end position="794"/>
    </location>
</feature>
<feature type="compositionally biased region" description="Basic and acidic residues" evidence="1">
    <location>
        <begin position="99"/>
        <end position="114"/>
    </location>
</feature>
<feature type="compositionally biased region" description="Basic and acidic residues" evidence="1">
    <location>
        <begin position="881"/>
        <end position="900"/>
    </location>
</feature>
<feature type="region of interest" description="Disordered" evidence="1">
    <location>
        <begin position="531"/>
        <end position="559"/>
    </location>
</feature>
<evidence type="ECO:0000256" key="1">
    <source>
        <dbReference type="SAM" id="MobiDB-lite"/>
    </source>
</evidence>
<feature type="region of interest" description="Disordered" evidence="1">
    <location>
        <begin position="50"/>
        <end position="82"/>
    </location>
</feature>
<feature type="region of interest" description="Disordered" evidence="1">
    <location>
        <begin position="243"/>
        <end position="339"/>
    </location>
</feature>
<feature type="compositionally biased region" description="Basic and acidic residues" evidence="1">
    <location>
        <begin position="795"/>
        <end position="804"/>
    </location>
</feature>
<feature type="region of interest" description="Disordered" evidence="1">
    <location>
        <begin position="646"/>
        <end position="674"/>
    </location>
</feature>
<feature type="compositionally biased region" description="Polar residues" evidence="1">
    <location>
        <begin position="942"/>
        <end position="951"/>
    </location>
</feature>
<name>A0A976M9H6_THEOR</name>
<sequence>MKTPRRKYYNTQRDESDVCSRELGPLEIGELETPKERRSAPVAAVRYLAGSKFHSNSPEESEYTENSDYTDARSENSEDFVDSYKSDVPKYQFKRPSRRYGELRQESQDREQGGHHQPSRGNFAREFKLKYGSNITSNLQYYHTSNAMQDTFFHNMDYIHSQFTNFNPNFINFNYGHFSYPNYGLLKNRPGEYYNAQNPAMYTSIHHRPMPEYGYHRPENMLPLNHDYYSRYDPQYMRAHPNYTPLSQGYMRGPESNRSSNMLGDYTPISQNRYHEGAQQYQCSRHDCNSSHHDSSYDHRRARREHSLQNDSQEYHHVHKREDRENHRGQDYSRSELNRKDEETMKLAIEKAVKNALDSYITTNKLKVGDETCYTDPAPGNLAIEKSDETLTSRQQEQIYGDSYAKRYKEEFKEYSKEHQYIGNEFMIQKDHHYTRSVDYGYSVKDQSYNSNNPRYYGKDYDFVVNNHECSPESNNVQYHTADCNYGKGRYEVQERRQSPEYDTKEITAFDITKLRNEIQKVMDDVDSLTNELNESDVKPLAKYEHDKPESNKKENEDARMNNLYMSQVTDYNDLGGNNYDYLDLFITKSTTLYDLQTNKMKESQSLGETFRYGIEEEYGNSESMKKEMAERQASKGMLKHVDLFNNDDESHHDQSMEERLTNRDDEQEDDDSVIMGGSTYEVEANMENTGYYQGSQYQDTSYYPSSSFNLNTFNSFSCLISSSSKMDMKDEEGENINGTTLSTSDLIESRTNLQINNDDYNGGHSSPVYSVQGGDDANRNTNVADGNYSSGYDNNRDGDKGEDGNDNISSTNAPNDYGEVSVKCDLLNHLNGQHNDDDNNGLQNNGKKQGRKYSTSPKVESERVDDENENPFLNKTVIKNGKEKENKLESDDGLFKVENNESTLSKTGESDEEMVETYTQSRQNESEPTSGLRGSYAGPLYQSQAQNGKITSEHQKNESTKNNSNYSISKRSHPRNIDGVSHICSRIEQLEESLKRIETHLNSKPEEKNETRKSLEFKLERTKAKPPSTNTQMDQVSEMELMEGYKAAAMIKKLLHVKSMDSLIPAFTAFVRNRMA</sequence>
<feature type="region of interest" description="Disordered" evidence="1">
    <location>
        <begin position="755"/>
        <end position="980"/>
    </location>
</feature>
<proteinExistence type="predicted"/>
<dbReference type="AlphaFoldDB" id="A0A976M9H6"/>
<feature type="compositionally biased region" description="Basic and acidic residues" evidence="1">
    <location>
        <begin position="649"/>
        <end position="665"/>
    </location>
</feature>
<feature type="compositionally biased region" description="Basic and acidic residues" evidence="1">
    <location>
        <begin position="284"/>
        <end position="339"/>
    </location>
</feature>